<feature type="domain" description="Protein CR006 P-loop" evidence="1">
    <location>
        <begin position="314"/>
        <end position="524"/>
    </location>
</feature>
<keyword evidence="3" id="KW-1185">Reference proteome</keyword>
<organism evidence="2 3">
    <name type="scientific">Xanthomonas citri pv. citri</name>
    <dbReference type="NCBI Taxonomy" id="611301"/>
    <lineage>
        <taxon>Bacteria</taxon>
        <taxon>Pseudomonadati</taxon>
        <taxon>Pseudomonadota</taxon>
        <taxon>Gammaproteobacteria</taxon>
        <taxon>Lysobacterales</taxon>
        <taxon>Lysobacteraceae</taxon>
        <taxon>Xanthomonas</taxon>
    </lineage>
</organism>
<dbReference type="InterPro" id="IPR026866">
    <property type="entry name" value="CR006_AAA"/>
</dbReference>
<gene>
    <name evidence="2" type="ORF">XAC3562_460009</name>
</gene>
<name>A0A0U5GA28_XANCI</name>
<dbReference type="GO" id="GO:0000731">
    <property type="term" value="P:DNA synthesis involved in DNA repair"/>
    <property type="evidence" value="ECO:0007669"/>
    <property type="project" value="TreeGrafter"/>
</dbReference>
<dbReference type="PANTHER" id="PTHR32182">
    <property type="entry name" value="DNA REPLICATION AND REPAIR PROTEIN RECF"/>
    <property type="match status" value="1"/>
</dbReference>
<evidence type="ECO:0000259" key="1">
    <source>
        <dbReference type="Pfam" id="PF13166"/>
    </source>
</evidence>
<dbReference type="SUPFAM" id="SSF52540">
    <property type="entry name" value="P-loop containing nucleoside triphosphate hydrolases"/>
    <property type="match status" value="1"/>
</dbReference>
<proteinExistence type="predicted"/>
<dbReference type="InterPro" id="IPR027417">
    <property type="entry name" value="P-loop_NTPase"/>
</dbReference>
<comment type="caution">
    <text evidence="2">The sequence shown here is derived from an EMBL/GenBank/DDBJ whole genome shotgun (WGS) entry which is preliminary data.</text>
</comment>
<evidence type="ECO:0000313" key="2">
    <source>
        <dbReference type="EMBL" id="CEG16811.1"/>
    </source>
</evidence>
<evidence type="ECO:0000313" key="3">
    <source>
        <dbReference type="Proteomes" id="UP000052230"/>
    </source>
</evidence>
<reference evidence="2 3" key="1">
    <citation type="submission" date="2014-09" db="EMBL/GenBank/DDBJ databases">
        <authorList>
            <person name="Regsiter A."/>
        </authorList>
    </citation>
    <scope>NUCLEOTIDE SEQUENCE [LARGE SCALE GENOMIC DNA]</scope>
</reference>
<dbReference type="RefSeq" id="WP_015472116.1">
    <property type="nucleotide sequence ID" value="NZ_CP009031.1"/>
</dbReference>
<dbReference type="Proteomes" id="UP000052230">
    <property type="component" value="Unassembled WGS sequence"/>
</dbReference>
<dbReference type="Pfam" id="PF13166">
    <property type="entry name" value="AAA_13"/>
    <property type="match status" value="1"/>
</dbReference>
<sequence>MAVYSVQIKNCNSIESADVSISKGTLNIKYGPNGLGKSSIAKAILASVAGDGSLQRLKPFKYRALDGQNEPSVTGVQDINSILVFDDSYVSQFVFQRDEVLKNSFEIFIKTDAFLSAMQEIEALFIGIKSAFDDNEDLSGAISDLKELRDAFGVTKAGALSKSSKGYKAFGSGNKIENIPEHLKPFENFIKSDQPATWIAWQAKGNSFLELSDNCPYCSSDFQNSDRKTVAQSVAKEYDSKAVEHLSALQAIIRRLGKYFEPECQESLEKITKSKIELSPEETNFLSALRGDVETLLAKLEGLRSISFFALRDVEKIEDEIGKLKIDLGLLAKLNSADTKSVVDPINARLQELGEKVGELKGKVNKHKKQIEKSVADNQDGINGFLRSAGYKYSVVIKPEADSYKMKLVHQDFNEHIETAAQHLSYGEKNAFALILFMHQVLREKPCLAILDDPVSSFDKTKKFAILNELFRGKASLRDTTVLMLTHDIEPATDVIRGVKRLFQHPKPTAYFLASKAGVVSEVEIKEDDIQTFAQICGENIRGLADEVIKCIYLRRHFEIINDLGMEYNYLANLLHARDVPILKSTSGEAPMSAQEIAQAEAGIKKLIPGFDYSAVLAVIKDKAEMKRRFTGATAGYDKIQLFRIFKEVHASPGGDQDSILQKFVNESFHIENEYVMQLNPHKFDNVPEYVVLECDRVISTS</sequence>
<dbReference type="GO" id="GO:0006302">
    <property type="term" value="P:double-strand break repair"/>
    <property type="evidence" value="ECO:0007669"/>
    <property type="project" value="TreeGrafter"/>
</dbReference>
<dbReference type="Gene3D" id="3.40.50.300">
    <property type="entry name" value="P-loop containing nucleotide triphosphate hydrolases"/>
    <property type="match status" value="2"/>
</dbReference>
<dbReference type="PANTHER" id="PTHR32182:SF22">
    <property type="entry name" value="ATP-DEPENDENT ENDONUCLEASE, OLD FAMILY-RELATED"/>
    <property type="match status" value="1"/>
</dbReference>
<protein>
    <recommendedName>
        <fullName evidence="1">Protein CR006 P-loop domain-containing protein</fullName>
    </recommendedName>
</protein>
<accession>A0A0U5GA28</accession>
<dbReference type="EMBL" id="CCXZ01000140">
    <property type="protein sequence ID" value="CEG16811.1"/>
    <property type="molecule type" value="Genomic_DNA"/>
</dbReference>
<dbReference type="AlphaFoldDB" id="A0A0U5GA28"/>